<dbReference type="STRING" id="543379.A0A232EZE5"/>
<comment type="cofactor">
    <cofactor evidence="11">
        <name>Mg(2+)</name>
        <dbReference type="ChEBI" id="CHEBI:18420"/>
    </cofactor>
    <text evidence="11">Mg(2+) is required for catalysis and for stabilizing the dimer.</text>
</comment>
<reference evidence="14 15" key="1">
    <citation type="journal article" date="2017" name="Curr. Biol.">
        <title>The Evolution of Venom by Co-option of Single-Copy Genes.</title>
        <authorList>
            <person name="Martinson E.O."/>
            <person name="Mrinalini"/>
            <person name="Kelkar Y.D."/>
            <person name="Chang C.H."/>
            <person name="Werren J.H."/>
        </authorList>
    </citation>
    <scope>NUCLEOTIDE SEQUENCE [LARGE SCALE GENOMIC DNA]</scope>
    <source>
        <strain evidence="14 15">Alberta</strain>
        <tissue evidence="14">Whole body</tissue>
    </source>
</reference>
<evidence type="ECO:0000256" key="8">
    <source>
        <dbReference type="ARBA" id="ARBA00031125"/>
    </source>
</evidence>
<feature type="binding site" evidence="11">
    <location>
        <position position="249"/>
    </location>
    <ligand>
        <name>Mg(2+)</name>
        <dbReference type="ChEBI" id="CHEBI:18420"/>
    </ligand>
</feature>
<evidence type="ECO:0000256" key="9">
    <source>
        <dbReference type="ARBA" id="ARBA00032132"/>
    </source>
</evidence>
<protein>
    <recommendedName>
        <fullName evidence="4">Enolase</fullName>
        <ecNumber evidence="3">4.2.1.11</ecNumber>
    </recommendedName>
    <alternativeName>
        <fullName evidence="8">2-phospho-D-glycerate hydro-lyase</fullName>
    </alternativeName>
    <alternativeName>
        <fullName evidence="9">2-phosphoglycerate dehydratase</fullName>
    </alternativeName>
</protein>
<keyword evidence="5 11" id="KW-0460">Magnesium</keyword>
<organism evidence="14 15">
    <name type="scientific">Trichomalopsis sarcophagae</name>
    <dbReference type="NCBI Taxonomy" id="543379"/>
    <lineage>
        <taxon>Eukaryota</taxon>
        <taxon>Metazoa</taxon>
        <taxon>Ecdysozoa</taxon>
        <taxon>Arthropoda</taxon>
        <taxon>Hexapoda</taxon>
        <taxon>Insecta</taxon>
        <taxon>Pterygota</taxon>
        <taxon>Neoptera</taxon>
        <taxon>Endopterygota</taxon>
        <taxon>Hymenoptera</taxon>
        <taxon>Apocrita</taxon>
        <taxon>Proctotrupomorpha</taxon>
        <taxon>Chalcidoidea</taxon>
        <taxon>Pteromalidae</taxon>
        <taxon>Pteromalinae</taxon>
        <taxon>Trichomalopsis</taxon>
    </lineage>
</organism>
<dbReference type="UniPathway" id="UPA00109">
    <property type="reaction ID" value="UER00187"/>
</dbReference>
<dbReference type="Gene3D" id="3.30.390.10">
    <property type="entry name" value="Enolase-like, N-terminal domain"/>
    <property type="match status" value="1"/>
</dbReference>
<evidence type="ECO:0000313" key="14">
    <source>
        <dbReference type="EMBL" id="OXU23518.1"/>
    </source>
</evidence>
<dbReference type="InterPro" id="IPR029017">
    <property type="entry name" value="Enolase-like_N"/>
</dbReference>
<dbReference type="GO" id="GO:0006096">
    <property type="term" value="P:glycolytic process"/>
    <property type="evidence" value="ECO:0007669"/>
    <property type="project" value="UniProtKB-UniPathway"/>
</dbReference>
<gene>
    <name evidence="14" type="ORF">TSAR_005959</name>
</gene>
<dbReference type="SUPFAM" id="SSF51604">
    <property type="entry name" value="Enolase C-terminal domain-like"/>
    <property type="match status" value="1"/>
</dbReference>
<accession>A0A232EZE5</accession>
<dbReference type="GO" id="GO:0004634">
    <property type="term" value="F:phosphopyruvate hydratase activity"/>
    <property type="evidence" value="ECO:0007669"/>
    <property type="project" value="UniProtKB-EC"/>
</dbReference>
<keyword evidence="15" id="KW-1185">Reference proteome</keyword>
<dbReference type="Pfam" id="PF00113">
    <property type="entry name" value="Enolase_C"/>
    <property type="match status" value="1"/>
</dbReference>
<dbReference type="Gene3D" id="3.20.20.120">
    <property type="entry name" value="Enolase-like C-terminal domain"/>
    <property type="match status" value="1"/>
</dbReference>
<evidence type="ECO:0000256" key="7">
    <source>
        <dbReference type="ARBA" id="ARBA00023239"/>
    </source>
</evidence>
<dbReference type="SFLD" id="SFLDS00001">
    <property type="entry name" value="Enolase"/>
    <property type="match status" value="1"/>
</dbReference>
<evidence type="ECO:0000259" key="12">
    <source>
        <dbReference type="SMART" id="SM01192"/>
    </source>
</evidence>
<dbReference type="EC" id="4.2.1.11" evidence="3"/>
<dbReference type="InterPro" id="IPR000941">
    <property type="entry name" value="Enolase"/>
</dbReference>
<feature type="binding site" evidence="11">
    <location>
        <position position="325"/>
    </location>
    <ligand>
        <name>Mg(2+)</name>
        <dbReference type="ChEBI" id="CHEBI:18420"/>
    </ligand>
</feature>
<evidence type="ECO:0000256" key="2">
    <source>
        <dbReference type="ARBA" id="ARBA00009604"/>
    </source>
</evidence>
<dbReference type="PIRSF" id="PIRSF001400">
    <property type="entry name" value="Enolase"/>
    <property type="match status" value="1"/>
</dbReference>
<dbReference type="AlphaFoldDB" id="A0A232EZE5"/>
<comment type="similarity">
    <text evidence="2">Belongs to the enolase family.</text>
</comment>
<dbReference type="OrthoDB" id="1739814at2759"/>
<sequence>MPIRKIKARQIFDSLGQPTVEVDLITDIGLLRSSVPCSSLFPGDNEAKEIRDDDEAAYNGRSVLKVVESINNVIAPEILKSKLEVNQQREIDLLMQSLDGTPDKSKLGANAMLGISVACCKAAAAKRGLPLYRYIAILSDSGANVRRLPVPVFCLMSGGRAAGNGLVYQEFLILPTGAETFAEALRMGTEIYRDLERKLAELQELKPPLTVADDGAFAPELEDDNEALTTLNEAIKSAGYDGKVKIALDVDASAFFREGMYDLEFKTDESDPENYLEPEALREQYTELFTQFPAIVSVEDPFDQEDWDSWSALASQAPTVQVVADLLTATNPERIEEAKEKQAANCLSIKLGQIGTVTEAIECVKAARAAGWSYLVSAGHGETEDTFIADFAVGVSAGQFKAGAPCRGERLAKYNQILRIEEELGQEARYAGEKFRELIDY</sequence>
<dbReference type="SMART" id="SM01193">
    <property type="entry name" value="Enolase_N"/>
    <property type="match status" value="1"/>
</dbReference>
<dbReference type="Pfam" id="PF03952">
    <property type="entry name" value="Enolase_N"/>
    <property type="match status" value="1"/>
</dbReference>
<dbReference type="Proteomes" id="UP000215335">
    <property type="component" value="Unassembled WGS sequence"/>
</dbReference>
<feature type="active site" description="Proton donor" evidence="10">
    <location>
        <position position="214"/>
    </location>
</feature>
<dbReference type="InterPro" id="IPR036849">
    <property type="entry name" value="Enolase-like_C_sf"/>
</dbReference>
<dbReference type="SMART" id="SM01192">
    <property type="entry name" value="Enolase_C"/>
    <property type="match status" value="1"/>
</dbReference>
<evidence type="ECO:0000313" key="15">
    <source>
        <dbReference type="Proteomes" id="UP000215335"/>
    </source>
</evidence>
<evidence type="ECO:0000256" key="10">
    <source>
        <dbReference type="PIRSR" id="PIRSR001400-1"/>
    </source>
</evidence>
<dbReference type="CDD" id="cd03313">
    <property type="entry name" value="enolase"/>
    <property type="match status" value="1"/>
</dbReference>
<evidence type="ECO:0000256" key="5">
    <source>
        <dbReference type="ARBA" id="ARBA00022842"/>
    </source>
</evidence>
<dbReference type="HAMAP" id="MF_00318">
    <property type="entry name" value="Enolase"/>
    <property type="match status" value="1"/>
</dbReference>
<evidence type="ECO:0000256" key="3">
    <source>
        <dbReference type="ARBA" id="ARBA00012058"/>
    </source>
</evidence>
<evidence type="ECO:0000259" key="13">
    <source>
        <dbReference type="SMART" id="SM01193"/>
    </source>
</evidence>
<feature type="domain" description="Enolase C-terminal TIM barrel" evidence="12">
    <location>
        <begin position="145"/>
        <end position="438"/>
    </location>
</feature>
<keyword evidence="7" id="KW-0456">Lyase</keyword>
<dbReference type="GO" id="GO:0000015">
    <property type="term" value="C:phosphopyruvate hydratase complex"/>
    <property type="evidence" value="ECO:0007669"/>
    <property type="project" value="InterPro"/>
</dbReference>
<feature type="domain" description="Enolase N-terminal" evidence="13">
    <location>
        <begin position="3"/>
        <end position="135"/>
    </location>
</feature>
<dbReference type="InterPro" id="IPR020810">
    <property type="entry name" value="Enolase_C"/>
</dbReference>
<evidence type="ECO:0000256" key="1">
    <source>
        <dbReference type="ARBA" id="ARBA00005031"/>
    </source>
</evidence>
<comment type="pathway">
    <text evidence="1">Carbohydrate degradation; glycolysis; pyruvate from D-glyceraldehyde 3-phosphate: step 4/5.</text>
</comment>
<dbReference type="InterPro" id="IPR020811">
    <property type="entry name" value="Enolase_N"/>
</dbReference>
<dbReference type="SUPFAM" id="SSF54826">
    <property type="entry name" value="Enolase N-terminal domain-like"/>
    <property type="match status" value="1"/>
</dbReference>
<keyword evidence="11" id="KW-0479">Metal-binding</keyword>
<keyword evidence="6" id="KW-0324">Glycolysis</keyword>
<proteinExistence type="inferred from homology"/>
<comment type="caution">
    <text evidence="14">The sequence shown here is derived from an EMBL/GenBank/DDBJ whole genome shotgun (WGS) entry which is preliminary data.</text>
</comment>
<name>A0A232EZE5_9HYME</name>
<evidence type="ECO:0000256" key="4">
    <source>
        <dbReference type="ARBA" id="ARBA00017068"/>
    </source>
</evidence>
<dbReference type="GO" id="GO:0000287">
    <property type="term" value="F:magnesium ion binding"/>
    <property type="evidence" value="ECO:0007669"/>
    <property type="project" value="InterPro"/>
</dbReference>
<dbReference type="EMBL" id="NNAY01001586">
    <property type="protein sequence ID" value="OXU23518.1"/>
    <property type="molecule type" value="Genomic_DNA"/>
</dbReference>
<dbReference type="PRINTS" id="PR00148">
    <property type="entry name" value="ENOLASE"/>
</dbReference>
<dbReference type="PANTHER" id="PTHR11902:SF1">
    <property type="entry name" value="ENOLASE"/>
    <property type="match status" value="1"/>
</dbReference>
<dbReference type="PANTHER" id="PTHR11902">
    <property type="entry name" value="ENOLASE"/>
    <property type="match status" value="1"/>
</dbReference>
<evidence type="ECO:0000256" key="6">
    <source>
        <dbReference type="ARBA" id="ARBA00023152"/>
    </source>
</evidence>
<feature type="active site" description="Proton acceptor" evidence="10">
    <location>
        <position position="350"/>
    </location>
</feature>
<feature type="binding site" evidence="11">
    <location>
        <position position="299"/>
    </location>
    <ligand>
        <name>Mg(2+)</name>
        <dbReference type="ChEBI" id="CHEBI:18420"/>
    </ligand>
</feature>
<evidence type="ECO:0000256" key="11">
    <source>
        <dbReference type="PIRSR" id="PIRSR001400-3"/>
    </source>
</evidence>